<keyword evidence="3 6" id="KW-0067">ATP-binding</keyword>
<sequence length="261" mass="28381">MHERKLRSVDHLLKGTIIAVTSGKGGVGKSTVAANLALSLAEQGKRVALIDLDIYGFSIPKLLNITSRPKTINGKIIPVGAHGLSVMSMGFLVKENEPIVWRGPMLGKMLEHFFNDVIWGELDYTILDLPPGTGDVALDMHQMLPQCKEIIVTTPHEAAAHVAERAGTMAIKTKHEILGVVENMAYFQPPESEKKYYLFGKGGGQKLAHTLGTEVLASLPLEIPNEDGETPSIYKESSTLNTHYMTLAEKVAELTNTASLL</sequence>
<dbReference type="GO" id="GO:0005524">
    <property type="term" value="F:ATP binding"/>
    <property type="evidence" value="ECO:0007669"/>
    <property type="project" value="UniProtKB-UniRule"/>
</dbReference>
<evidence type="ECO:0000313" key="7">
    <source>
        <dbReference type="EMBL" id="RBW68355.1"/>
    </source>
</evidence>
<dbReference type="InterPro" id="IPR033756">
    <property type="entry name" value="YlxH/NBP35"/>
</dbReference>
<feature type="binding site" evidence="6">
    <location>
        <begin position="23"/>
        <end position="30"/>
    </location>
    <ligand>
        <name>ATP</name>
        <dbReference type="ChEBI" id="CHEBI:30616"/>
    </ligand>
</feature>
<dbReference type="AlphaFoldDB" id="A0A366XT78"/>
<evidence type="ECO:0000313" key="8">
    <source>
        <dbReference type="Proteomes" id="UP000253314"/>
    </source>
</evidence>
<dbReference type="PANTHER" id="PTHR42961">
    <property type="entry name" value="IRON-SULFUR PROTEIN NUBPL"/>
    <property type="match status" value="1"/>
</dbReference>
<reference evidence="7 8" key="1">
    <citation type="submission" date="2018-07" db="EMBL/GenBank/DDBJ databases">
        <title>Lottiidibacillus patelloidae gen. nov., sp. nov., isolated from the intestinal tract of a marine limpet and the reclassification of B. taeanensis BH030017T, B. algicola KMM 3737T and B. hwajinpoensis SW-72T as genus Lottiidibacillus.</title>
        <authorList>
            <person name="Liu R."/>
            <person name="Huang Z."/>
        </authorList>
    </citation>
    <scope>NUCLEOTIDE SEQUENCE [LARGE SCALE GENOMIC DNA]</scope>
    <source>
        <strain evidence="7 8">BH030017</strain>
    </source>
</reference>
<comment type="function">
    <text evidence="6">Binds and transfers iron-sulfur (Fe-S) clusters to target apoproteins. Can hydrolyze ATP.</text>
</comment>
<dbReference type="GO" id="GO:0140663">
    <property type="term" value="F:ATP-dependent FeS chaperone activity"/>
    <property type="evidence" value="ECO:0007669"/>
    <property type="project" value="InterPro"/>
</dbReference>
<evidence type="ECO:0000256" key="5">
    <source>
        <dbReference type="ARBA" id="ARBA00023014"/>
    </source>
</evidence>
<dbReference type="GO" id="GO:0051539">
    <property type="term" value="F:4 iron, 4 sulfur cluster binding"/>
    <property type="evidence" value="ECO:0007669"/>
    <property type="project" value="TreeGrafter"/>
</dbReference>
<keyword evidence="8" id="KW-1185">Reference proteome</keyword>
<dbReference type="GO" id="GO:0016887">
    <property type="term" value="F:ATP hydrolysis activity"/>
    <property type="evidence" value="ECO:0007669"/>
    <property type="project" value="UniProtKB-UniRule"/>
</dbReference>
<accession>A0A366XT78</accession>
<gene>
    <name evidence="7" type="ORF">DS031_16955</name>
</gene>
<comment type="caution">
    <text evidence="7">The sequence shown here is derived from an EMBL/GenBank/DDBJ whole genome shotgun (WGS) entry which is preliminary data.</text>
</comment>
<dbReference type="FunFam" id="3.40.50.300:FF:001099">
    <property type="entry name" value="Iron-sulfur cluster carrier protein"/>
    <property type="match status" value="1"/>
</dbReference>
<keyword evidence="4 6" id="KW-0408">Iron</keyword>
<proteinExistence type="inferred from homology"/>
<dbReference type="OrthoDB" id="9809679at2"/>
<keyword evidence="2 6" id="KW-0547">Nucleotide-binding</keyword>
<evidence type="ECO:0000256" key="4">
    <source>
        <dbReference type="ARBA" id="ARBA00023004"/>
    </source>
</evidence>
<dbReference type="GO" id="GO:0046872">
    <property type="term" value="F:metal ion binding"/>
    <property type="evidence" value="ECO:0007669"/>
    <property type="project" value="UniProtKB-KW"/>
</dbReference>
<comment type="subunit">
    <text evidence="6">Homodimer.</text>
</comment>
<evidence type="ECO:0000256" key="6">
    <source>
        <dbReference type="HAMAP-Rule" id="MF_02040"/>
    </source>
</evidence>
<name>A0A366XT78_9BACI</name>
<dbReference type="CDD" id="cd02037">
    <property type="entry name" value="Mrp_NBP35"/>
    <property type="match status" value="1"/>
</dbReference>
<dbReference type="InterPro" id="IPR019591">
    <property type="entry name" value="Mrp/NBP35_ATP-bd"/>
</dbReference>
<comment type="similarity">
    <text evidence="6">Belongs to the Mrp/NBP35 ATP-binding proteins family.</text>
</comment>
<dbReference type="InterPro" id="IPR027417">
    <property type="entry name" value="P-loop_NTPase"/>
</dbReference>
<evidence type="ECO:0000256" key="1">
    <source>
        <dbReference type="ARBA" id="ARBA00022723"/>
    </source>
</evidence>
<dbReference type="Pfam" id="PF10609">
    <property type="entry name" value="ParA"/>
    <property type="match status" value="1"/>
</dbReference>
<dbReference type="HAMAP" id="MF_02040">
    <property type="entry name" value="Mrp_NBP35"/>
    <property type="match status" value="1"/>
</dbReference>
<keyword evidence="5 6" id="KW-0411">Iron-sulfur</keyword>
<evidence type="ECO:0000256" key="3">
    <source>
        <dbReference type="ARBA" id="ARBA00022840"/>
    </source>
</evidence>
<dbReference type="SUPFAM" id="SSF52540">
    <property type="entry name" value="P-loop containing nucleoside triphosphate hydrolases"/>
    <property type="match status" value="1"/>
</dbReference>
<dbReference type="Gene3D" id="3.40.50.300">
    <property type="entry name" value="P-loop containing nucleotide triphosphate hydrolases"/>
    <property type="match status" value="1"/>
</dbReference>
<dbReference type="GO" id="GO:0016226">
    <property type="term" value="P:iron-sulfur cluster assembly"/>
    <property type="evidence" value="ECO:0007669"/>
    <property type="project" value="InterPro"/>
</dbReference>
<organism evidence="7 8">
    <name type="scientific">Bacillus taeanensis</name>
    <dbReference type="NCBI Taxonomy" id="273032"/>
    <lineage>
        <taxon>Bacteria</taxon>
        <taxon>Bacillati</taxon>
        <taxon>Bacillota</taxon>
        <taxon>Bacilli</taxon>
        <taxon>Bacillales</taxon>
        <taxon>Bacillaceae</taxon>
        <taxon>Bacillus</taxon>
    </lineage>
</organism>
<protein>
    <recommendedName>
        <fullName evidence="6">Iron-sulfur cluster carrier protein</fullName>
    </recommendedName>
</protein>
<evidence type="ECO:0000256" key="2">
    <source>
        <dbReference type="ARBA" id="ARBA00022741"/>
    </source>
</evidence>
<keyword evidence="1 6" id="KW-0479">Metal-binding</keyword>
<dbReference type="InterPro" id="IPR044304">
    <property type="entry name" value="NUBPL-like"/>
</dbReference>
<keyword evidence="6" id="KW-0378">Hydrolase</keyword>
<dbReference type="Proteomes" id="UP000253314">
    <property type="component" value="Unassembled WGS sequence"/>
</dbReference>
<dbReference type="PANTHER" id="PTHR42961:SF2">
    <property type="entry name" value="IRON-SULFUR PROTEIN NUBPL"/>
    <property type="match status" value="1"/>
</dbReference>
<dbReference type="EMBL" id="QOCW01000021">
    <property type="protein sequence ID" value="RBW68355.1"/>
    <property type="molecule type" value="Genomic_DNA"/>
</dbReference>